<dbReference type="SUPFAM" id="SSF47226">
    <property type="entry name" value="Histidine-containing phosphotransfer domain, HPT domain"/>
    <property type="match status" value="1"/>
</dbReference>
<evidence type="ECO:0000256" key="2">
    <source>
        <dbReference type="PROSITE-ProRule" id="PRU00110"/>
    </source>
</evidence>
<dbReference type="InterPro" id="IPR036641">
    <property type="entry name" value="HPT_dom_sf"/>
</dbReference>
<protein>
    <submittedName>
        <fullName evidence="4">Hpt domain-containing protein</fullName>
    </submittedName>
</protein>
<keyword evidence="5" id="KW-1185">Reference proteome</keyword>
<accession>A0ABV9KFX2</accession>
<keyword evidence="1" id="KW-0902">Two-component regulatory system</keyword>
<evidence type="ECO:0000313" key="4">
    <source>
        <dbReference type="EMBL" id="MFC4669047.1"/>
    </source>
</evidence>
<feature type="domain" description="HPt" evidence="3">
    <location>
        <begin position="11"/>
        <end position="107"/>
    </location>
</feature>
<organism evidence="4 5">
    <name type="scientific">Seohaeicola nanhaiensis</name>
    <dbReference type="NCBI Taxonomy" id="1387282"/>
    <lineage>
        <taxon>Bacteria</taxon>
        <taxon>Pseudomonadati</taxon>
        <taxon>Pseudomonadota</taxon>
        <taxon>Alphaproteobacteria</taxon>
        <taxon>Rhodobacterales</taxon>
        <taxon>Roseobacteraceae</taxon>
        <taxon>Seohaeicola</taxon>
    </lineage>
</organism>
<sequence length="110" mass="12236">MIEWVRVHQLRDEIGEDDFSEVVDLFLAEVEEVATRLRADPDPARLESDLHFLKGSAMNLGFAHFSALCQQGERCAATGRPAEVNLHEILTGFELSRALFLAELPSQLAG</sequence>
<comment type="caution">
    <text evidence="4">The sequence shown here is derived from an EMBL/GenBank/DDBJ whole genome shotgun (WGS) entry which is preliminary data.</text>
</comment>
<name>A0ABV9KFX2_9RHOB</name>
<evidence type="ECO:0000259" key="3">
    <source>
        <dbReference type="PROSITE" id="PS50894"/>
    </source>
</evidence>
<dbReference type="InterPro" id="IPR008207">
    <property type="entry name" value="Sig_transdc_His_kin_Hpt_dom"/>
</dbReference>
<dbReference type="EMBL" id="JBHSGI010000009">
    <property type="protein sequence ID" value="MFC4669047.1"/>
    <property type="molecule type" value="Genomic_DNA"/>
</dbReference>
<evidence type="ECO:0000256" key="1">
    <source>
        <dbReference type="ARBA" id="ARBA00023012"/>
    </source>
</evidence>
<keyword evidence="2" id="KW-0597">Phosphoprotein</keyword>
<dbReference type="RefSeq" id="WP_380717455.1">
    <property type="nucleotide sequence ID" value="NZ_JBHSGI010000009.1"/>
</dbReference>
<evidence type="ECO:0000313" key="5">
    <source>
        <dbReference type="Proteomes" id="UP001595973"/>
    </source>
</evidence>
<dbReference type="Proteomes" id="UP001595973">
    <property type="component" value="Unassembled WGS sequence"/>
</dbReference>
<feature type="modified residue" description="Phosphohistidine" evidence="2">
    <location>
        <position position="51"/>
    </location>
</feature>
<gene>
    <name evidence="4" type="ORF">ACFO5X_10815</name>
</gene>
<proteinExistence type="predicted"/>
<dbReference type="Pfam" id="PF01627">
    <property type="entry name" value="Hpt"/>
    <property type="match status" value="1"/>
</dbReference>
<dbReference type="PROSITE" id="PS50894">
    <property type="entry name" value="HPT"/>
    <property type="match status" value="1"/>
</dbReference>
<dbReference type="Gene3D" id="1.20.120.160">
    <property type="entry name" value="HPT domain"/>
    <property type="match status" value="1"/>
</dbReference>
<reference evidence="5" key="1">
    <citation type="journal article" date="2019" name="Int. J. Syst. Evol. Microbiol.">
        <title>The Global Catalogue of Microorganisms (GCM) 10K type strain sequencing project: providing services to taxonomists for standard genome sequencing and annotation.</title>
        <authorList>
            <consortium name="The Broad Institute Genomics Platform"/>
            <consortium name="The Broad Institute Genome Sequencing Center for Infectious Disease"/>
            <person name="Wu L."/>
            <person name="Ma J."/>
        </authorList>
    </citation>
    <scope>NUCLEOTIDE SEQUENCE [LARGE SCALE GENOMIC DNA]</scope>
    <source>
        <strain evidence="5">CGMCC 4.7283</strain>
    </source>
</reference>